<comment type="caution">
    <text evidence="7">The sequence shown here is derived from an EMBL/GenBank/DDBJ whole genome shotgun (WGS) entry which is preliminary data.</text>
</comment>
<gene>
    <name evidence="7" type="ORF">EJB05_52651</name>
</gene>
<evidence type="ECO:0000256" key="5">
    <source>
        <dbReference type="SAM" id="Coils"/>
    </source>
</evidence>
<feature type="coiled-coil region" evidence="5">
    <location>
        <begin position="29"/>
        <end position="63"/>
    </location>
</feature>
<proteinExistence type="inferred from homology"/>
<evidence type="ECO:0000313" key="7">
    <source>
        <dbReference type="EMBL" id="TVU01885.1"/>
    </source>
</evidence>
<evidence type="ECO:0000256" key="1">
    <source>
        <dbReference type="ARBA" id="ARBA00008894"/>
    </source>
</evidence>
<dbReference type="Gene3D" id="3.80.10.10">
    <property type="entry name" value="Ribonuclease Inhibitor"/>
    <property type="match status" value="2"/>
</dbReference>
<comment type="similarity">
    <text evidence="1">Belongs to the disease resistance NB-LRR family.</text>
</comment>
<dbReference type="PANTHER" id="PTHR33463">
    <property type="entry name" value="NB-ARC DOMAIN-CONTAINING PROTEIN-RELATED"/>
    <property type="match status" value="1"/>
</dbReference>
<feature type="non-terminal residue" evidence="7">
    <location>
        <position position="1"/>
    </location>
</feature>
<dbReference type="Gene3D" id="3.40.50.300">
    <property type="entry name" value="P-loop containing nucleotide triphosphate hydrolases"/>
    <property type="match status" value="1"/>
</dbReference>
<keyword evidence="2" id="KW-0677">Repeat</keyword>
<dbReference type="GO" id="GO:0005524">
    <property type="term" value="F:ATP binding"/>
    <property type="evidence" value="ECO:0007669"/>
    <property type="project" value="UniProtKB-KW"/>
</dbReference>
<protein>
    <recommendedName>
        <fullName evidence="6">AAA+ ATPase domain-containing protein</fullName>
    </recommendedName>
</protein>
<evidence type="ECO:0000256" key="3">
    <source>
        <dbReference type="ARBA" id="ARBA00022821"/>
    </source>
</evidence>
<keyword evidence="3" id="KW-0611">Plant defense</keyword>
<dbReference type="SUPFAM" id="SSF52058">
    <property type="entry name" value="L domain-like"/>
    <property type="match status" value="1"/>
</dbReference>
<dbReference type="EMBL" id="RWGY01000373">
    <property type="protein sequence ID" value="TVU01885.1"/>
    <property type="molecule type" value="Genomic_DNA"/>
</dbReference>
<dbReference type="Gramene" id="TVU01885">
    <property type="protein sequence ID" value="TVU01885"/>
    <property type="gene ID" value="EJB05_52651"/>
</dbReference>
<dbReference type="AlphaFoldDB" id="A0A5J9SSD9"/>
<reference evidence="7 8" key="1">
    <citation type="journal article" date="2019" name="Sci. Rep.">
        <title>A high-quality genome of Eragrostis curvula grass provides insights into Poaceae evolution and supports new strategies to enhance forage quality.</title>
        <authorList>
            <person name="Carballo J."/>
            <person name="Santos B.A.C.M."/>
            <person name="Zappacosta D."/>
            <person name="Garbus I."/>
            <person name="Selva J.P."/>
            <person name="Gallo C.A."/>
            <person name="Diaz A."/>
            <person name="Albertini E."/>
            <person name="Caccamo M."/>
            <person name="Echenique V."/>
        </authorList>
    </citation>
    <scope>NUCLEOTIDE SEQUENCE [LARGE SCALE GENOMIC DNA]</scope>
    <source>
        <strain evidence="8">cv. Victoria</strain>
        <tissue evidence="7">Leaf</tissue>
    </source>
</reference>
<dbReference type="Proteomes" id="UP000324897">
    <property type="component" value="Unassembled WGS sequence"/>
</dbReference>
<dbReference type="Gene3D" id="1.10.8.430">
    <property type="entry name" value="Helical domain of apoptotic protease-activating factors"/>
    <property type="match status" value="1"/>
</dbReference>
<organism evidence="7 8">
    <name type="scientific">Eragrostis curvula</name>
    <name type="common">weeping love grass</name>
    <dbReference type="NCBI Taxonomy" id="38414"/>
    <lineage>
        <taxon>Eukaryota</taxon>
        <taxon>Viridiplantae</taxon>
        <taxon>Streptophyta</taxon>
        <taxon>Embryophyta</taxon>
        <taxon>Tracheophyta</taxon>
        <taxon>Spermatophyta</taxon>
        <taxon>Magnoliopsida</taxon>
        <taxon>Liliopsida</taxon>
        <taxon>Poales</taxon>
        <taxon>Poaceae</taxon>
        <taxon>PACMAD clade</taxon>
        <taxon>Chloridoideae</taxon>
        <taxon>Eragrostideae</taxon>
        <taxon>Eragrostidinae</taxon>
        <taxon>Eragrostis</taxon>
    </lineage>
</organism>
<dbReference type="Pfam" id="PF23598">
    <property type="entry name" value="LRR_14"/>
    <property type="match status" value="1"/>
</dbReference>
<dbReference type="InterPro" id="IPR050905">
    <property type="entry name" value="Plant_NBS-LRR"/>
</dbReference>
<dbReference type="FunFam" id="3.40.50.300:FF:001091">
    <property type="entry name" value="Probable disease resistance protein At1g61300"/>
    <property type="match status" value="1"/>
</dbReference>
<keyword evidence="5" id="KW-0175">Coiled coil</keyword>
<dbReference type="OrthoDB" id="1356450at2759"/>
<dbReference type="GO" id="GO:0043531">
    <property type="term" value="F:ADP binding"/>
    <property type="evidence" value="ECO:0007669"/>
    <property type="project" value="InterPro"/>
</dbReference>
<dbReference type="FunFam" id="1.10.8.430:FF:000003">
    <property type="entry name" value="Probable disease resistance protein At5g66910"/>
    <property type="match status" value="1"/>
</dbReference>
<sequence length="927" mass="106052">MSIFTVVDFITSTMASLLWDPVIRHMNYLTEMEENVEKLDSTVKSLEARKHEIQIRLKNSERKQEICNPEVTEWVVKVATMENELSELKNGQKKRRHPFNYWSKYEIGTRAAKKLKEAEILHEKGAFKQVSIEIPPYFVQEVPIVPVTKGIDCNLSKVLHYLQDEKVGTVGIWGMGGVGKTTLLRKINNHFLGVIKENFGFDLVIYVVASMACGIVQLQADIAEKIGLFLKQGSSMEVRASSMLSFLRTKKFLLLIDDLWDYLDLGDAGIPYPNGLNKQKVIIATRHENICGRMEAHKTICVECLDQENAWQLFKEKATEAVISSDARIGKLAKEVAEECGGLPLALAVLGRAMATKKTFHEWALALSYLKKSRIHEIPNMGNVGHIYTRLKLSYDYLQDKQIKECFLCCSLWPEGYSIWKVELIDCWMGMGLIKYDTIEEAYDKGYTIIEYLKNACLLDAGYLEDTEAINCPNIQFLSLQQNFQLKVIPASFFQSILYVSYLDLSWVPIKELPEEIGTLVELQYLKLKQTHVKSLPESIRQLKKLKFLHLNYMDFLKKIPYGVLSNLSMLQVLNLYGSRYAGCEVDFDLTNHMEHDEFRIEELACLTGELKALGITVKKVSTLQRLFGIRGIHVRFLGLYILNGETSLTLTIPESVLVLNVMACSDLKEFSATNNRHRYGYHPRLEFLTFWDLPRLENISMERLQNLRVLTVGKTCQLKDLSCILKLPYLEHLDVSFCNKMKQLVDMGNTSSMEAKDEAPVQVFRQLKILQLSSLPSLDCFCNSRLDCPSLEYIDVFSCPKLKKLPFGNDMGKLKRIRGERTWWDNLEWDERGSCLSLFPFFKASQTCSASFRPELDSNVISSPEAFFTKRQPLLHSSVRFTSYLKSVFEKEDRGLKVASNDGPLDLSLVILLFVKLMLLGGLHWP</sequence>
<keyword evidence="4" id="KW-0547">Nucleotide-binding</keyword>
<evidence type="ECO:0000313" key="8">
    <source>
        <dbReference type="Proteomes" id="UP000324897"/>
    </source>
</evidence>
<dbReference type="InterPro" id="IPR055414">
    <property type="entry name" value="LRR_R13L4/SHOC2-like"/>
</dbReference>
<dbReference type="InterPro" id="IPR042197">
    <property type="entry name" value="Apaf_helical"/>
</dbReference>
<dbReference type="GO" id="GO:0006952">
    <property type="term" value="P:defense response"/>
    <property type="evidence" value="ECO:0007669"/>
    <property type="project" value="UniProtKB-KW"/>
</dbReference>
<name>A0A5J9SSD9_9POAL</name>
<dbReference type="InterPro" id="IPR032675">
    <property type="entry name" value="LRR_dom_sf"/>
</dbReference>
<dbReference type="InterPro" id="IPR027417">
    <property type="entry name" value="P-loop_NTPase"/>
</dbReference>
<dbReference type="SMART" id="SM00382">
    <property type="entry name" value="AAA"/>
    <property type="match status" value="1"/>
</dbReference>
<dbReference type="InterPro" id="IPR003593">
    <property type="entry name" value="AAA+_ATPase"/>
</dbReference>
<dbReference type="SUPFAM" id="SSF52540">
    <property type="entry name" value="P-loop containing nucleoside triphosphate hydrolases"/>
    <property type="match status" value="1"/>
</dbReference>
<evidence type="ECO:0000256" key="4">
    <source>
        <dbReference type="ARBA" id="ARBA00022840"/>
    </source>
</evidence>
<evidence type="ECO:0000256" key="2">
    <source>
        <dbReference type="ARBA" id="ARBA00022737"/>
    </source>
</evidence>
<accession>A0A5J9SSD9</accession>
<dbReference type="PRINTS" id="PR00364">
    <property type="entry name" value="DISEASERSIST"/>
</dbReference>
<dbReference type="PANTHER" id="PTHR33463:SF204">
    <property type="entry name" value="NB-ARC DOMAIN-CONTAINING PROTEIN"/>
    <property type="match status" value="1"/>
</dbReference>
<keyword evidence="8" id="KW-1185">Reference proteome</keyword>
<keyword evidence="4" id="KW-0067">ATP-binding</keyword>
<dbReference type="InterPro" id="IPR002182">
    <property type="entry name" value="NB-ARC"/>
</dbReference>
<feature type="domain" description="AAA+ ATPase" evidence="6">
    <location>
        <begin position="166"/>
        <end position="309"/>
    </location>
</feature>
<evidence type="ECO:0000259" key="6">
    <source>
        <dbReference type="SMART" id="SM00382"/>
    </source>
</evidence>
<dbReference type="Pfam" id="PF00931">
    <property type="entry name" value="NB-ARC"/>
    <property type="match status" value="1"/>
</dbReference>